<dbReference type="GO" id="GO:0030198">
    <property type="term" value="P:extracellular matrix organization"/>
    <property type="evidence" value="ECO:0007669"/>
    <property type="project" value="TreeGrafter"/>
</dbReference>
<accession>A0A0L8G2G0</accession>
<feature type="domain" description="FAS1" evidence="1">
    <location>
        <begin position="14"/>
        <end position="159"/>
    </location>
</feature>
<sequence>MLLKNVIIFSKSHADKNMEDITDTLLYHVVPGLVKTNMMSNDDVITTASPLKSTIRVNTYYNPSKEMLLKNVIIFSKSHADKNMEDITDTLLYHVVPGLVKTNMMSNDDVITTASPLKSTIRVNTYYNPSKVVTANCVRVKSADHQTKNGVVHIVEKLLEPVTDTLLEYIKTNPDLSDFSK</sequence>
<evidence type="ECO:0000313" key="2">
    <source>
        <dbReference type="EMBL" id="KOF71088.1"/>
    </source>
</evidence>
<dbReference type="GO" id="GO:0005615">
    <property type="term" value="C:extracellular space"/>
    <property type="evidence" value="ECO:0007669"/>
    <property type="project" value="TreeGrafter"/>
</dbReference>
<dbReference type="EMBL" id="KQ424386">
    <property type="protein sequence ID" value="KOF71088.1"/>
    <property type="molecule type" value="Genomic_DNA"/>
</dbReference>
<organism evidence="2">
    <name type="scientific">Octopus bimaculoides</name>
    <name type="common">California two-spotted octopus</name>
    <dbReference type="NCBI Taxonomy" id="37653"/>
    <lineage>
        <taxon>Eukaryota</taxon>
        <taxon>Metazoa</taxon>
        <taxon>Spiralia</taxon>
        <taxon>Lophotrochozoa</taxon>
        <taxon>Mollusca</taxon>
        <taxon>Cephalopoda</taxon>
        <taxon>Coleoidea</taxon>
        <taxon>Octopodiformes</taxon>
        <taxon>Octopoda</taxon>
        <taxon>Incirrata</taxon>
        <taxon>Octopodidae</taxon>
        <taxon>Octopus</taxon>
    </lineage>
</organism>
<dbReference type="InterPro" id="IPR050904">
    <property type="entry name" value="Adhesion/Biosynth-related"/>
</dbReference>
<dbReference type="GO" id="GO:0007155">
    <property type="term" value="P:cell adhesion"/>
    <property type="evidence" value="ECO:0007669"/>
    <property type="project" value="TreeGrafter"/>
</dbReference>
<evidence type="ECO:0000259" key="1">
    <source>
        <dbReference type="PROSITE" id="PS50213"/>
    </source>
</evidence>
<dbReference type="InterPro" id="IPR036378">
    <property type="entry name" value="FAS1_dom_sf"/>
</dbReference>
<dbReference type="Pfam" id="PF02469">
    <property type="entry name" value="Fasciclin"/>
    <property type="match status" value="1"/>
</dbReference>
<feature type="non-terminal residue" evidence="2">
    <location>
        <position position="181"/>
    </location>
</feature>
<dbReference type="SUPFAM" id="SSF82153">
    <property type="entry name" value="FAS1 domain"/>
    <property type="match status" value="1"/>
</dbReference>
<dbReference type="GO" id="GO:0050839">
    <property type="term" value="F:cell adhesion molecule binding"/>
    <property type="evidence" value="ECO:0007669"/>
    <property type="project" value="TreeGrafter"/>
</dbReference>
<name>A0A0L8G2G0_OCTBM</name>
<protein>
    <recommendedName>
        <fullName evidence="1">FAS1 domain-containing protein</fullName>
    </recommendedName>
</protein>
<dbReference type="PROSITE" id="PS50213">
    <property type="entry name" value="FAS1"/>
    <property type="match status" value="1"/>
</dbReference>
<dbReference type="AlphaFoldDB" id="A0A0L8G2G0"/>
<dbReference type="GO" id="GO:0031012">
    <property type="term" value="C:extracellular matrix"/>
    <property type="evidence" value="ECO:0007669"/>
    <property type="project" value="TreeGrafter"/>
</dbReference>
<dbReference type="InterPro" id="IPR000782">
    <property type="entry name" value="FAS1_domain"/>
</dbReference>
<dbReference type="PANTHER" id="PTHR10900">
    <property type="entry name" value="PERIOSTIN-RELATED"/>
    <property type="match status" value="1"/>
</dbReference>
<dbReference type="Gene3D" id="2.30.180.10">
    <property type="entry name" value="FAS1 domain"/>
    <property type="match status" value="1"/>
</dbReference>
<dbReference type="STRING" id="37653.A0A0L8G2G0"/>
<gene>
    <name evidence="2" type="ORF">OCBIM_22001686mg</name>
</gene>
<dbReference type="PANTHER" id="PTHR10900:SF77">
    <property type="entry name" value="FI19380P1"/>
    <property type="match status" value="1"/>
</dbReference>
<reference evidence="2" key="1">
    <citation type="submission" date="2015-07" db="EMBL/GenBank/DDBJ databases">
        <title>MeaNS - Measles Nucleotide Surveillance Program.</title>
        <authorList>
            <person name="Tran T."/>
            <person name="Druce J."/>
        </authorList>
    </citation>
    <scope>NUCLEOTIDE SEQUENCE</scope>
    <source>
        <strain evidence="2">UCB-OBI-ISO-001</strain>
        <tissue evidence="2">Gonad</tissue>
    </source>
</reference>
<dbReference type="OrthoDB" id="286301at2759"/>
<dbReference type="SMART" id="SM00554">
    <property type="entry name" value="FAS1"/>
    <property type="match status" value="1"/>
</dbReference>
<proteinExistence type="predicted"/>